<dbReference type="OrthoDB" id="3252992at2759"/>
<protein>
    <submittedName>
        <fullName evidence="1">Uncharacterized protein</fullName>
    </submittedName>
</protein>
<organism evidence="1 2">
    <name type="scientific">Pycnoporus cinnabarinus</name>
    <name type="common">Cinnabar-red polypore</name>
    <name type="synonym">Trametes cinnabarina</name>
    <dbReference type="NCBI Taxonomy" id="5643"/>
    <lineage>
        <taxon>Eukaryota</taxon>
        <taxon>Fungi</taxon>
        <taxon>Dikarya</taxon>
        <taxon>Basidiomycota</taxon>
        <taxon>Agaricomycotina</taxon>
        <taxon>Agaricomycetes</taxon>
        <taxon>Polyporales</taxon>
        <taxon>Polyporaceae</taxon>
        <taxon>Trametes</taxon>
    </lineage>
</organism>
<dbReference type="EMBL" id="CCBP010000240">
    <property type="protein sequence ID" value="CDO75078.1"/>
    <property type="molecule type" value="Genomic_DNA"/>
</dbReference>
<reference evidence="1" key="1">
    <citation type="submission" date="2014-01" db="EMBL/GenBank/DDBJ databases">
        <title>The genome of the white-rot fungus Pycnoporus cinnabarinus: a basidiomycete model with a versatile arsenal for lignocellulosic biomass breakdown.</title>
        <authorList>
            <person name="Levasseur A."/>
            <person name="Lomascolo A."/>
            <person name="Ruiz-Duenas F.J."/>
            <person name="Uzan E."/>
            <person name="Piumi F."/>
            <person name="Kues U."/>
            <person name="Ram A.F.J."/>
            <person name="Murat C."/>
            <person name="Haon M."/>
            <person name="Benoit I."/>
            <person name="Arfi Y."/>
            <person name="Chevret D."/>
            <person name="Drula E."/>
            <person name="Kwon M.J."/>
            <person name="Gouret P."/>
            <person name="Lesage-Meessen L."/>
            <person name="Lombard V."/>
            <person name="Mariette J."/>
            <person name="Noirot C."/>
            <person name="Park J."/>
            <person name="Patyshakuliyeva A."/>
            <person name="Wieneger R.A.B."/>
            <person name="Wosten H.A.B."/>
            <person name="Martin F."/>
            <person name="Coutinho P.M."/>
            <person name="de Vries R."/>
            <person name="Martinez A.T."/>
            <person name="Klopp C."/>
            <person name="Pontarotti P."/>
            <person name="Henrissat B."/>
            <person name="Record E."/>
        </authorList>
    </citation>
    <scope>NUCLEOTIDE SEQUENCE [LARGE SCALE GENOMIC DNA]</scope>
    <source>
        <strain evidence="1">BRFM137</strain>
    </source>
</reference>
<evidence type="ECO:0000313" key="1">
    <source>
        <dbReference type="EMBL" id="CDO75078.1"/>
    </source>
</evidence>
<sequence length="521" mass="55605">MLKIELDGARNPPKFYVTLEEINADRVAAGYPAIPPYSAPMQPRLPTPPPAPEHPATAASMYAATLERDADLPNVHAALSRALSPAPVPPPPSTDTAVLQVPERVLHESFVAPRPVSATQSGEPSVEIANNPGNDGPAGHLVAVSVVYLNTVPAGGRSSHGATKKVKQKVVKSDHILLAGLSRTDFLHAALAVHELADQYSAGVHSGPPVKIWWSGSSSGKSGASTVENDHDFNVTKAAILKRNKDTCVVNIEFDLEGMAGYRIRKRLIKLYMRTMTSSLAGKRSHGSSFFSDEAQINGQIIMQLKAKWACERHQGEHGEPGYCYVDVAGTHLGLNHRKLKLWAAAIAAADATKHHPPNTVDFDCLRDGRLNVSLPRGRTGGGSSTNGSATTTGDLAALLMVAIIPLVTSQLAPKPAVPADVPMAEMTGSSSPVLASQDASPALGTELHACLRDFLARKGIDLLEAEPALAALELTPDIIHEVPALRLCDVIGAVEGRIRKFQLFCKDWTVEVEEKRRRGL</sequence>
<dbReference type="AlphaFoldDB" id="A0A060SRI7"/>
<evidence type="ECO:0000313" key="2">
    <source>
        <dbReference type="Proteomes" id="UP000029665"/>
    </source>
</evidence>
<dbReference type="HOGENOM" id="CLU_042422_0_0_1"/>
<proteinExistence type="predicted"/>
<gene>
    <name evidence="1" type="ORF">BN946_scf185010.g3</name>
</gene>
<accession>A0A060SRI7</accession>
<dbReference type="Proteomes" id="UP000029665">
    <property type="component" value="Unassembled WGS sequence"/>
</dbReference>
<name>A0A060SRI7_PYCCI</name>
<dbReference type="OMA" id="KWACERH"/>
<keyword evidence="2" id="KW-1185">Reference proteome</keyword>
<comment type="caution">
    <text evidence="1">The sequence shown here is derived from an EMBL/GenBank/DDBJ whole genome shotgun (WGS) entry which is preliminary data.</text>
</comment>